<protein>
    <submittedName>
        <fullName evidence="5">Sugar ABC transporter substrate-binding protein</fullName>
    </submittedName>
</protein>
<dbReference type="AlphaFoldDB" id="A0A917CZC9"/>
<dbReference type="InterPro" id="IPR006061">
    <property type="entry name" value="SBP_1_CS"/>
</dbReference>
<name>A0A917CZC9_9BACL</name>
<keyword evidence="3 4" id="KW-0732">Signal</keyword>
<dbReference type="Proteomes" id="UP000644756">
    <property type="component" value="Unassembled WGS sequence"/>
</dbReference>
<evidence type="ECO:0000313" key="5">
    <source>
        <dbReference type="EMBL" id="GGG03461.1"/>
    </source>
</evidence>
<dbReference type="GO" id="GO:0055085">
    <property type="term" value="P:transmembrane transport"/>
    <property type="evidence" value="ECO:0007669"/>
    <property type="project" value="InterPro"/>
</dbReference>
<evidence type="ECO:0000256" key="3">
    <source>
        <dbReference type="ARBA" id="ARBA00022729"/>
    </source>
</evidence>
<dbReference type="InterPro" id="IPR050490">
    <property type="entry name" value="Bact_solute-bd_prot1"/>
</dbReference>
<evidence type="ECO:0000256" key="2">
    <source>
        <dbReference type="ARBA" id="ARBA00022448"/>
    </source>
</evidence>
<dbReference type="SUPFAM" id="SSF53850">
    <property type="entry name" value="Periplasmic binding protein-like II"/>
    <property type="match status" value="1"/>
</dbReference>
<dbReference type="EMBL" id="BMGR01000006">
    <property type="protein sequence ID" value="GGG03461.1"/>
    <property type="molecule type" value="Genomic_DNA"/>
</dbReference>
<dbReference type="Pfam" id="PF13416">
    <property type="entry name" value="SBP_bac_8"/>
    <property type="match status" value="1"/>
</dbReference>
<keyword evidence="2" id="KW-0813">Transport</keyword>
<evidence type="ECO:0000256" key="4">
    <source>
        <dbReference type="SAM" id="SignalP"/>
    </source>
</evidence>
<dbReference type="Gene3D" id="3.40.190.10">
    <property type="entry name" value="Periplasmic binding protein-like II"/>
    <property type="match status" value="1"/>
</dbReference>
<evidence type="ECO:0000313" key="6">
    <source>
        <dbReference type="Proteomes" id="UP000644756"/>
    </source>
</evidence>
<accession>A0A917CZC9</accession>
<dbReference type="PANTHER" id="PTHR43649">
    <property type="entry name" value="ARABINOSE-BINDING PROTEIN-RELATED"/>
    <property type="match status" value="1"/>
</dbReference>
<dbReference type="CDD" id="cd13585">
    <property type="entry name" value="PBP2_TMBP_like"/>
    <property type="match status" value="1"/>
</dbReference>
<dbReference type="InterPro" id="IPR006059">
    <property type="entry name" value="SBP"/>
</dbReference>
<sequence length="435" mass="47342">MLKLGRALCLIGIIALFAGLVAACGSGNNAETSGNNGSASKGDSSTQKQSLSILYQYANDENKAGIDEIINQYKEQNPTITVNTQGVPLSQFYQVLQTRVSANDLPDVVFAPTAIIPSYAALGVLGDLTPYLPEDFFSTFSEVRTSINHQNGMIVGVPIADSIRGVIYNKTAFDKAGIEAPGLEDEPWTWDQLTEAAKKLQEAEAVRYGLMFEKPSFDGWLPFLFQNGGALVDEQGQPAINNAAGVEAIEWTVNLHKEGIAAPGIIEGTDDPLRLFVSGQVGMWLSSGTWNIPTLEEQVQDFEYSVTYMPQQAKNTTIIGGNDLVAFKTQNVETAAHFIEFAVSPDIISIFTNSTASFPPRTDANNIVNAREDLVPIFSQQGQFLDGTLNDQYFKDFYGKTKDQMLRELQSAVIGQQSPQETADKMAAIIAQELK</sequence>
<feature type="chain" id="PRO_5039301812" evidence="4">
    <location>
        <begin position="23"/>
        <end position="435"/>
    </location>
</feature>
<dbReference type="PANTHER" id="PTHR43649:SF12">
    <property type="entry name" value="DIACETYLCHITOBIOSE BINDING PROTEIN DASA"/>
    <property type="match status" value="1"/>
</dbReference>
<keyword evidence="6" id="KW-1185">Reference proteome</keyword>
<proteinExistence type="inferred from homology"/>
<comment type="caution">
    <text evidence="5">The sequence shown here is derived from an EMBL/GenBank/DDBJ whole genome shotgun (WGS) entry which is preliminary data.</text>
</comment>
<organism evidence="5 6">
    <name type="scientific">Paenibacillus abyssi</name>
    <dbReference type="NCBI Taxonomy" id="1340531"/>
    <lineage>
        <taxon>Bacteria</taxon>
        <taxon>Bacillati</taxon>
        <taxon>Bacillota</taxon>
        <taxon>Bacilli</taxon>
        <taxon>Bacillales</taxon>
        <taxon>Paenibacillaceae</taxon>
        <taxon>Paenibacillus</taxon>
    </lineage>
</organism>
<gene>
    <name evidence="5" type="ORF">GCM10010916_20720</name>
</gene>
<dbReference type="RefSeq" id="WP_188531001.1">
    <property type="nucleotide sequence ID" value="NZ_BMGR01000006.1"/>
</dbReference>
<reference evidence="5" key="1">
    <citation type="journal article" date="2014" name="Int. J. Syst. Evol. Microbiol.">
        <title>Complete genome sequence of Corynebacterium casei LMG S-19264T (=DSM 44701T), isolated from a smear-ripened cheese.</title>
        <authorList>
            <consortium name="US DOE Joint Genome Institute (JGI-PGF)"/>
            <person name="Walter F."/>
            <person name="Albersmeier A."/>
            <person name="Kalinowski J."/>
            <person name="Ruckert C."/>
        </authorList>
    </citation>
    <scope>NUCLEOTIDE SEQUENCE</scope>
    <source>
        <strain evidence="5">CGMCC 1.12987</strain>
    </source>
</reference>
<evidence type="ECO:0000256" key="1">
    <source>
        <dbReference type="ARBA" id="ARBA00008520"/>
    </source>
</evidence>
<feature type="signal peptide" evidence="4">
    <location>
        <begin position="1"/>
        <end position="22"/>
    </location>
</feature>
<dbReference type="PROSITE" id="PS51257">
    <property type="entry name" value="PROKAR_LIPOPROTEIN"/>
    <property type="match status" value="1"/>
</dbReference>
<comment type="similarity">
    <text evidence="1">Belongs to the bacterial solute-binding protein 1 family.</text>
</comment>
<dbReference type="PROSITE" id="PS01037">
    <property type="entry name" value="SBP_BACTERIAL_1"/>
    <property type="match status" value="1"/>
</dbReference>
<reference evidence="5" key="2">
    <citation type="submission" date="2020-09" db="EMBL/GenBank/DDBJ databases">
        <authorList>
            <person name="Sun Q."/>
            <person name="Zhou Y."/>
        </authorList>
    </citation>
    <scope>NUCLEOTIDE SEQUENCE</scope>
    <source>
        <strain evidence="5">CGMCC 1.12987</strain>
    </source>
</reference>